<dbReference type="Pfam" id="PF01225">
    <property type="entry name" value="Mur_ligase"/>
    <property type="match status" value="1"/>
</dbReference>
<dbReference type="InterPro" id="IPR013221">
    <property type="entry name" value="Mur_ligase_cen"/>
</dbReference>
<dbReference type="GO" id="GO:0071555">
    <property type="term" value="P:cell wall organization"/>
    <property type="evidence" value="ECO:0007669"/>
    <property type="project" value="UniProtKB-KW"/>
</dbReference>
<gene>
    <name evidence="10 15" type="primary">murF</name>
    <name evidence="15" type="ORF">GCM10011498_11520</name>
</gene>
<dbReference type="SUPFAM" id="SSF63418">
    <property type="entry name" value="MurE/MurF N-terminal domain"/>
    <property type="match status" value="1"/>
</dbReference>
<dbReference type="GO" id="GO:0005524">
    <property type="term" value="F:ATP binding"/>
    <property type="evidence" value="ECO:0007669"/>
    <property type="project" value="UniProtKB-UniRule"/>
</dbReference>
<proteinExistence type="inferred from homology"/>
<evidence type="ECO:0000256" key="9">
    <source>
        <dbReference type="ARBA" id="ARBA00023316"/>
    </source>
</evidence>
<sequence length="465" mass="48682">MKTLWTSQDAAAATGGQTTRDWVVGGVSIDTRELEQGDLFVALKDVRDGHDFVAQALKTGAAAALVTHRPENVPEDAPLLIVPDVLQALEDLGQAARARTAAKVIGVTGSVGKTGTKEMLRSALAPQGRVHAAVRSFNNHWGVPLTLARMPQDTDFAVIEIGMNHPGEIGPLSRMAQLDVAVITTVAAVHMAAFDSVEQIAQAKAEIFEGLGASGVAVLNGDIPTLPILLNAAKGARVRLFGESDQADLRLVAARTTETVTTVEALLDGQEILFKLGAPGHHLAMNALAVLGAVQAVGADPAQSMLALAQWHAPSGRGQRFTVTRSDTGGVMELIDESYNANPTSVAAALSVLADSQPEGGRRIAMLGDMLELGPQEQQLHSDLADHPAVARIDTVHTSGPLMAALHETLPDHKRGQHFATADLMAARVNRLLDSGDVAMVKGSLGSKVGQVVTAIKALGQTTEK</sequence>
<keyword evidence="9 10" id="KW-0961">Cell wall biogenesis/degradation</keyword>
<accession>A0A916VNH1</accession>
<evidence type="ECO:0000259" key="13">
    <source>
        <dbReference type="Pfam" id="PF02875"/>
    </source>
</evidence>
<comment type="caution">
    <text evidence="15">The sequence shown here is derived from an EMBL/GenBank/DDBJ whole genome shotgun (WGS) entry which is preliminary data.</text>
</comment>
<dbReference type="GO" id="GO:0051301">
    <property type="term" value="P:cell division"/>
    <property type="evidence" value="ECO:0007669"/>
    <property type="project" value="UniProtKB-KW"/>
</dbReference>
<comment type="similarity">
    <text evidence="10">Belongs to the MurCDEF family. MurF subfamily.</text>
</comment>
<dbReference type="PANTHER" id="PTHR43024:SF1">
    <property type="entry name" value="UDP-N-ACETYLMURAMOYL-TRIPEPTIDE--D-ALANYL-D-ALANINE LIGASE"/>
    <property type="match status" value="1"/>
</dbReference>
<dbReference type="SUPFAM" id="SSF53244">
    <property type="entry name" value="MurD-like peptide ligases, peptide-binding domain"/>
    <property type="match status" value="1"/>
</dbReference>
<dbReference type="PANTHER" id="PTHR43024">
    <property type="entry name" value="UDP-N-ACETYLMURAMOYL-TRIPEPTIDE--D-ALANYL-D-ALANINE LIGASE"/>
    <property type="match status" value="1"/>
</dbReference>
<keyword evidence="1 10" id="KW-0963">Cytoplasm</keyword>
<keyword evidence="2 10" id="KW-0436">Ligase</keyword>
<dbReference type="InterPro" id="IPR000713">
    <property type="entry name" value="Mur_ligase_N"/>
</dbReference>
<dbReference type="Gene3D" id="3.90.190.20">
    <property type="entry name" value="Mur ligase, C-terminal domain"/>
    <property type="match status" value="1"/>
</dbReference>
<dbReference type="InterPro" id="IPR051046">
    <property type="entry name" value="MurCDEF_CellWall_CoF430Synth"/>
</dbReference>
<comment type="subcellular location">
    <subcellularLocation>
        <location evidence="10 11">Cytoplasm</location>
    </subcellularLocation>
</comment>
<evidence type="ECO:0000256" key="4">
    <source>
        <dbReference type="ARBA" id="ARBA00022741"/>
    </source>
</evidence>
<keyword evidence="5 10" id="KW-0067">ATP-binding</keyword>
<evidence type="ECO:0000256" key="3">
    <source>
        <dbReference type="ARBA" id="ARBA00022618"/>
    </source>
</evidence>
<dbReference type="InterPro" id="IPR036615">
    <property type="entry name" value="Mur_ligase_C_dom_sf"/>
</dbReference>
<feature type="domain" description="Mur ligase C-terminal" evidence="13">
    <location>
        <begin position="320"/>
        <end position="444"/>
    </location>
</feature>
<dbReference type="InterPro" id="IPR005863">
    <property type="entry name" value="UDP-N-AcMur_synth"/>
</dbReference>
<comment type="catalytic activity">
    <reaction evidence="10 11">
        <text>D-alanyl-D-alanine + UDP-N-acetyl-alpha-D-muramoyl-L-alanyl-gamma-D-glutamyl-meso-2,6-diaminopimelate + ATP = UDP-N-acetyl-alpha-D-muramoyl-L-alanyl-gamma-D-glutamyl-meso-2,6-diaminopimeloyl-D-alanyl-D-alanine + ADP + phosphate + H(+)</text>
        <dbReference type="Rhea" id="RHEA:28374"/>
        <dbReference type="ChEBI" id="CHEBI:15378"/>
        <dbReference type="ChEBI" id="CHEBI:30616"/>
        <dbReference type="ChEBI" id="CHEBI:43474"/>
        <dbReference type="ChEBI" id="CHEBI:57822"/>
        <dbReference type="ChEBI" id="CHEBI:61386"/>
        <dbReference type="ChEBI" id="CHEBI:83905"/>
        <dbReference type="ChEBI" id="CHEBI:456216"/>
        <dbReference type="EC" id="6.3.2.10"/>
    </reaction>
</comment>
<keyword evidence="6 10" id="KW-0133">Cell shape</keyword>
<reference evidence="15" key="2">
    <citation type="submission" date="2020-09" db="EMBL/GenBank/DDBJ databases">
        <authorList>
            <person name="Sun Q."/>
            <person name="Zhou Y."/>
        </authorList>
    </citation>
    <scope>NUCLEOTIDE SEQUENCE</scope>
    <source>
        <strain evidence="15">CGMCC 1.15880</strain>
    </source>
</reference>
<dbReference type="AlphaFoldDB" id="A0A916VNH1"/>
<evidence type="ECO:0000256" key="7">
    <source>
        <dbReference type="ARBA" id="ARBA00022984"/>
    </source>
</evidence>
<evidence type="ECO:0000256" key="5">
    <source>
        <dbReference type="ARBA" id="ARBA00022840"/>
    </source>
</evidence>
<evidence type="ECO:0000313" key="15">
    <source>
        <dbReference type="EMBL" id="GGA13281.1"/>
    </source>
</evidence>
<comment type="pathway">
    <text evidence="10 11">Cell wall biogenesis; peptidoglycan biosynthesis.</text>
</comment>
<dbReference type="RefSeq" id="WP_188671937.1">
    <property type="nucleotide sequence ID" value="NZ_BMKA01000002.1"/>
</dbReference>
<dbReference type="Proteomes" id="UP000628017">
    <property type="component" value="Unassembled WGS sequence"/>
</dbReference>
<comment type="caution">
    <text evidence="10">Lacks conserved residue(s) required for the propagation of feature annotation.</text>
</comment>
<dbReference type="GO" id="GO:0047480">
    <property type="term" value="F:UDP-N-acetylmuramoyl-tripeptide-D-alanyl-D-alanine ligase activity"/>
    <property type="evidence" value="ECO:0007669"/>
    <property type="project" value="UniProtKB-UniRule"/>
</dbReference>
<feature type="domain" description="Mur ligase N-terminal catalytic" evidence="12">
    <location>
        <begin position="25"/>
        <end position="91"/>
    </location>
</feature>
<protein>
    <recommendedName>
        <fullName evidence="10 11">UDP-N-acetylmuramoyl-tripeptide--D-alanyl-D-alanine ligase</fullName>
        <ecNumber evidence="10 11">6.3.2.10</ecNumber>
    </recommendedName>
    <alternativeName>
        <fullName evidence="10">D-alanyl-D-alanine-adding enzyme</fullName>
    </alternativeName>
</protein>
<keyword evidence="4 10" id="KW-0547">Nucleotide-binding</keyword>
<dbReference type="InterPro" id="IPR035911">
    <property type="entry name" value="MurE/MurF_N"/>
</dbReference>
<evidence type="ECO:0000259" key="12">
    <source>
        <dbReference type="Pfam" id="PF01225"/>
    </source>
</evidence>
<name>A0A916VNH1_9RHOB</name>
<dbReference type="Pfam" id="PF02875">
    <property type="entry name" value="Mur_ligase_C"/>
    <property type="match status" value="1"/>
</dbReference>
<evidence type="ECO:0000313" key="16">
    <source>
        <dbReference type="Proteomes" id="UP000628017"/>
    </source>
</evidence>
<dbReference type="GO" id="GO:0009252">
    <property type="term" value="P:peptidoglycan biosynthetic process"/>
    <property type="evidence" value="ECO:0007669"/>
    <property type="project" value="UniProtKB-UniRule"/>
</dbReference>
<reference evidence="15" key="1">
    <citation type="journal article" date="2014" name="Int. J. Syst. Evol. Microbiol.">
        <title>Complete genome sequence of Corynebacterium casei LMG S-19264T (=DSM 44701T), isolated from a smear-ripened cheese.</title>
        <authorList>
            <consortium name="US DOE Joint Genome Institute (JGI-PGF)"/>
            <person name="Walter F."/>
            <person name="Albersmeier A."/>
            <person name="Kalinowski J."/>
            <person name="Ruckert C."/>
        </authorList>
    </citation>
    <scope>NUCLEOTIDE SEQUENCE</scope>
    <source>
        <strain evidence="15">CGMCC 1.15880</strain>
    </source>
</reference>
<dbReference type="EC" id="6.3.2.10" evidence="10 11"/>
<evidence type="ECO:0000256" key="6">
    <source>
        <dbReference type="ARBA" id="ARBA00022960"/>
    </source>
</evidence>
<evidence type="ECO:0000256" key="1">
    <source>
        <dbReference type="ARBA" id="ARBA00022490"/>
    </source>
</evidence>
<keyword evidence="3 10" id="KW-0132">Cell division</keyword>
<evidence type="ECO:0000256" key="8">
    <source>
        <dbReference type="ARBA" id="ARBA00023306"/>
    </source>
</evidence>
<dbReference type="SUPFAM" id="SSF53623">
    <property type="entry name" value="MurD-like peptide ligases, catalytic domain"/>
    <property type="match status" value="1"/>
</dbReference>
<evidence type="ECO:0000256" key="10">
    <source>
        <dbReference type="HAMAP-Rule" id="MF_02019"/>
    </source>
</evidence>
<dbReference type="GO" id="GO:0008360">
    <property type="term" value="P:regulation of cell shape"/>
    <property type="evidence" value="ECO:0007669"/>
    <property type="project" value="UniProtKB-KW"/>
</dbReference>
<dbReference type="Gene3D" id="3.40.1390.10">
    <property type="entry name" value="MurE/MurF, N-terminal domain"/>
    <property type="match status" value="1"/>
</dbReference>
<dbReference type="InterPro" id="IPR036565">
    <property type="entry name" value="Mur-like_cat_sf"/>
</dbReference>
<dbReference type="Pfam" id="PF08245">
    <property type="entry name" value="Mur_ligase_M"/>
    <property type="match status" value="1"/>
</dbReference>
<dbReference type="HAMAP" id="MF_02019">
    <property type="entry name" value="MurF"/>
    <property type="match status" value="1"/>
</dbReference>
<organism evidence="15 16">
    <name type="scientific">Neptunicoccus cionae</name>
    <dbReference type="NCBI Taxonomy" id="2035344"/>
    <lineage>
        <taxon>Bacteria</taxon>
        <taxon>Pseudomonadati</taxon>
        <taxon>Pseudomonadota</taxon>
        <taxon>Alphaproteobacteria</taxon>
        <taxon>Rhodobacterales</taxon>
        <taxon>Paracoccaceae</taxon>
        <taxon>Neptunicoccus</taxon>
    </lineage>
</organism>
<keyword evidence="8 10" id="KW-0131">Cell cycle</keyword>
<dbReference type="EMBL" id="BMKA01000002">
    <property type="protein sequence ID" value="GGA13281.1"/>
    <property type="molecule type" value="Genomic_DNA"/>
</dbReference>
<dbReference type="GO" id="GO:0005737">
    <property type="term" value="C:cytoplasm"/>
    <property type="evidence" value="ECO:0007669"/>
    <property type="project" value="UniProtKB-SubCell"/>
</dbReference>
<evidence type="ECO:0000256" key="11">
    <source>
        <dbReference type="RuleBase" id="RU004136"/>
    </source>
</evidence>
<feature type="domain" description="Mur ligase central" evidence="14">
    <location>
        <begin position="107"/>
        <end position="293"/>
    </location>
</feature>
<evidence type="ECO:0000259" key="14">
    <source>
        <dbReference type="Pfam" id="PF08245"/>
    </source>
</evidence>
<keyword evidence="7 10" id="KW-0573">Peptidoglycan synthesis</keyword>
<evidence type="ECO:0000256" key="2">
    <source>
        <dbReference type="ARBA" id="ARBA00022598"/>
    </source>
</evidence>
<keyword evidence="16" id="KW-1185">Reference proteome</keyword>
<dbReference type="Gene3D" id="3.40.1190.10">
    <property type="entry name" value="Mur-like, catalytic domain"/>
    <property type="match status" value="1"/>
</dbReference>
<dbReference type="InterPro" id="IPR004101">
    <property type="entry name" value="Mur_ligase_C"/>
</dbReference>
<comment type="function">
    <text evidence="10 11">Involved in cell wall formation. Catalyzes the final step in the synthesis of UDP-N-acetylmuramoyl-pentapeptide, the precursor of murein.</text>
</comment>
<dbReference type="NCBIfam" id="TIGR01143">
    <property type="entry name" value="murF"/>
    <property type="match status" value="1"/>
</dbReference>